<comment type="similarity">
    <text evidence="1">Belongs to the LysR transcriptional regulatory family.</text>
</comment>
<dbReference type="PANTHER" id="PTHR30537">
    <property type="entry name" value="HTH-TYPE TRANSCRIPTIONAL REGULATOR"/>
    <property type="match status" value="1"/>
</dbReference>
<dbReference type="Pfam" id="PF03466">
    <property type="entry name" value="LysR_substrate"/>
    <property type="match status" value="1"/>
</dbReference>
<keyword evidence="4" id="KW-0804">Transcription</keyword>
<accession>A0ABU9G3H2</accession>
<evidence type="ECO:0000256" key="2">
    <source>
        <dbReference type="ARBA" id="ARBA00023015"/>
    </source>
</evidence>
<dbReference type="PROSITE" id="PS50931">
    <property type="entry name" value="HTH_LYSR"/>
    <property type="match status" value="1"/>
</dbReference>
<keyword evidence="7" id="KW-1185">Reference proteome</keyword>
<dbReference type="CDD" id="cd08422">
    <property type="entry name" value="PBP2_CrgA_like"/>
    <property type="match status" value="1"/>
</dbReference>
<feature type="domain" description="HTH lysR-type" evidence="5">
    <location>
        <begin position="1"/>
        <end position="60"/>
    </location>
</feature>
<dbReference type="InterPro" id="IPR058163">
    <property type="entry name" value="LysR-type_TF_proteobact-type"/>
</dbReference>
<sequence length="309" mass="34632">MNLDVKSLALFMRVAALGAIGRAGIEFGLSPTNASQRIQILEAELGVKLFHRTTRAVSLTHDGQVFIEHAKRILDDLEETRNVFKGDAEQVQGTLKVAVSASFGRHYMVPFVPELFRLYPNLKLEIDFSDKRVDIVEQGFDVAFRMGELESSSLLARRIDDCPMVLVASPDYIARAGLPETIEALADHACIPFERLNVWQFKDAQDNLHEVMVSGPVTINWGDAISELVEAGVGIGLAALWHVGPALRAGRVVQILPDYSVWPARKIWAVRPPGRLTPARVKVFLDFMEQRIKQTNRVRYGDLLRDKEY</sequence>
<dbReference type="Gene3D" id="3.40.190.290">
    <property type="match status" value="1"/>
</dbReference>
<evidence type="ECO:0000313" key="7">
    <source>
        <dbReference type="Proteomes" id="UP001379949"/>
    </source>
</evidence>
<dbReference type="EMBL" id="JBAKAR010000004">
    <property type="protein sequence ID" value="MEL0613039.1"/>
    <property type="molecule type" value="Genomic_DNA"/>
</dbReference>
<dbReference type="RefSeq" id="WP_341564666.1">
    <property type="nucleotide sequence ID" value="NZ_JBAKAQ010000005.1"/>
</dbReference>
<dbReference type="Pfam" id="PF00126">
    <property type="entry name" value="HTH_1"/>
    <property type="match status" value="1"/>
</dbReference>
<organism evidence="6 7">
    <name type="scientific">Marinomonas arenicola</name>
    <dbReference type="NCBI Taxonomy" id="569601"/>
    <lineage>
        <taxon>Bacteria</taxon>
        <taxon>Pseudomonadati</taxon>
        <taxon>Pseudomonadota</taxon>
        <taxon>Gammaproteobacteria</taxon>
        <taxon>Oceanospirillales</taxon>
        <taxon>Oceanospirillaceae</taxon>
        <taxon>Marinomonas</taxon>
    </lineage>
</organism>
<dbReference type="Gene3D" id="1.10.10.10">
    <property type="entry name" value="Winged helix-like DNA-binding domain superfamily/Winged helix DNA-binding domain"/>
    <property type="match status" value="1"/>
</dbReference>
<dbReference type="SUPFAM" id="SSF53850">
    <property type="entry name" value="Periplasmic binding protein-like II"/>
    <property type="match status" value="1"/>
</dbReference>
<evidence type="ECO:0000256" key="1">
    <source>
        <dbReference type="ARBA" id="ARBA00009437"/>
    </source>
</evidence>
<dbReference type="PANTHER" id="PTHR30537:SF5">
    <property type="entry name" value="HTH-TYPE TRANSCRIPTIONAL ACTIVATOR TTDR-RELATED"/>
    <property type="match status" value="1"/>
</dbReference>
<name>A0ABU9G3H2_9GAMM</name>
<dbReference type="InterPro" id="IPR036390">
    <property type="entry name" value="WH_DNA-bd_sf"/>
</dbReference>
<dbReference type="InterPro" id="IPR005119">
    <property type="entry name" value="LysR_subst-bd"/>
</dbReference>
<evidence type="ECO:0000256" key="4">
    <source>
        <dbReference type="ARBA" id="ARBA00023163"/>
    </source>
</evidence>
<dbReference type="InterPro" id="IPR036388">
    <property type="entry name" value="WH-like_DNA-bd_sf"/>
</dbReference>
<dbReference type="SUPFAM" id="SSF46785">
    <property type="entry name" value="Winged helix' DNA-binding domain"/>
    <property type="match status" value="1"/>
</dbReference>
<gene>
    <name evidence="6" type="ORF">V6242_07765</name>
</gene>
<protein>
    <submittedName>
        <fullName evidence="6">LysR family transcriptional regulator</fullName>
    </submittedName>
</protein>
<evidence type="ECO:0000256" key="3">
    <source>
        <dbReference type="ARBA" id="ARBA00023125"/>
    </source>
</evidence>
<reference evidence="6 7" key="1">
    <citation type="submission" date="2024-02" db="EMBL/GenBank/DDBJ databases">
        <title>Bacteria isolated from the canopy kelp, Nereocystis luetkeana.</title>
        <authorList>
            <person name="Pfister C.A."/>
            <person name="Younker I.T."/>
            <person name="Light S.H."/>
        </authorList>
    </citation>
    <scope>NUCLEOTIDE SEQUENCE [LARGE SCALE GENOMIC DNA]</scope>
    <source>
        <strain evidence="6 7">TI.4.07</strain>
    </source>
</reference>
<comment type="caution">
    <text evidence="6">The sequence shown here is derived from an EMBL/GenBank/DDBJ whole genome shotgun (WGS) entry which is preliminary data.</text>
</comment>
<proteinExistence type="inferred from homology"/>
<dbReference type="Proteomes" id="UP001379949">
    <property type="component" value="Unassembled WGS sequence"/>
</dbReference>
<keyword evidence="2" id="KW-0805">Transcription regulation</keyword>
<keyword evidence="3" id="KW-0238">DNA-binding</keyword>
<evidence type="ECO:0000313" key="6">
    <source>
        <dbReference type="EMBL" id="MEL0613039.1"/>
    </source>
</evidence>
<dbReference type="InterPro" id="IPR000847">
    <property type="entry name" value="LysR_HTH_N"/>
</dbReference>
<evidence type="ECO:0000259" key="5">
    <source>
        <dbReference type="PROSITE" id="PS50931"/>
    </source>
</evidence>